<reference evidence="1 2" key="1">
    <citation type="submission" date="2014-01" db="EMBL/GenBank/DDBJ databases">
        <authorList>
            <person name="Zelazny A."/>
            <person name="Olivier K."/>
            <person name="Sampaio E.P."/>
            <person name="Holland S.M."/>
            <person name="Tallon L.J."/>
            <person name="Sadzewicz L.K."/>
            <person name="Sengamalay N."/>
            <person name="Fraser C.M."/>
            <person name="Hine E."/>
            <person name="Shefchek K.A."/>
            <person name="Das S.P."/>
            <person name="Shallom S.J."/>
            <person name="Agrawal S."/>
            <person name="Tettelin H."/>
        </authorList>
    </citation>
    <scope>NUCLEOTIDE SEQUENCE [LARGE SCALE GENOMIC DNA]</scope>
    <source>
        <strain evidence="1 2">MAB_030201_1075</strain>
    </source>
</reference>
<dbReference type="Proteomes" id="UP000019854">
    <property type="component" value="Unassembled WGS sequence"/>
</dbReference>
<gene>
    <name evidence="1" type="ORF">L829_4603</name>
</gene>
<evidence type="ECO:0000313" key="1">
    <source>
        <dbReference type="EMBL" id="ETZ91014.1"/>
    </source>
</evidence>
<name>A0A829PUU6_9MYCO</name>
<protein>
    <submittedName>
        <fullName evidence="1">Uncharacterized protein</fullName>
    </submittedName>
</protein>
<proteinExistence type="predicted"/>
<sequence length="77" mass="8293">MPTQRVLVTVMERHFDATVTAMRAAGMTNIREYEELGVVAGEIVNPDALVGIPGVMGVESARPMPAPRTVRRSDGGR</sequence>
<organism evidence="1 2">
    <name type="scientific">Mycobacteroides abscessus MAB_030201_1075</name>
    <dbReference type="NCBI Taxonomy" id="1335410"/>
    <lineage>
        <taxon>Bacteria</taxon>
        <taxon>Bacillati</taxon>
        <taxon>Actinomycetota</taxon>
        <taxon>Actinomycetes</taxon>
        <taxon>Mycobacteriales</taxon>
        <taxon>Mycobacteriaceae</taxon>
        <taxon>Mycobacteroides</taxon>
        <taxon>Mycobacteroides abscessus</taxon>
    </lineage>
</organism>
<comment type="caution">
    <text evidence="1">The sequence shown here is derived from an EMBL/GenBank/DDBJ whole genome shotgun (WGS) entry which is preliminary data.</text>
</comment>
<evidence type="ECO:0000313" key="2">
    <source>
        <dbReference type="Proteomes" id="UP000019854"/>
    </source>
</evidence>
<accession>A0A829PUU6</accession>
<dbReference type="AlphaFoldDB" id="A0A829PUU6"/>
<dbReference type="EMBL" id="JAOX01000001">
    <property type="protein sequence ID" value="ETZ91014.1"/>
    <property type="molecule type" value="Genomic_DNA"/>
</dbReference>